<keyword evidence="2" id="KW-1185">Reference proteome</keyword>
<sequence length="73" mass="8075">MKTLITVTNPDLKKLLFSKRCLDLLTSVSEVCWAEEGKPYTDNQMKADLPEFDAVITGWGSPKLSADVLACPM</sequence>
<dbReference type="RefSeq" id="WP_213409858.1">
    <property type="nucleotide sequence ID" value="NZ_BOVK01000001.1"/>
</dbReference>
<accession>A0A8J4M0M7</accession>
<reference evidence="1" key="1">
    <citation type="submission" date="2021-04" db="EMBL/GenBank/DDBJ databases">
        <title>Draft genome sequence of Xylanibacillus composti strain K13.</title>
        <authorList>
            <person name="Uke A."/>
            <person name="Chhe C."/>
            <person name="Baramee S."/>
            <person name="Kosugi A."/>
        </authorList>
    </citation>
    <scope>NUCLEOTIDE SEQUENCE</scope>
    <source>
        <strain evidence="1">K13</strain>
    </source>
</reference>
<organism evidence="1 2">
    <name type="scientific">Xylanibacillus composti</name>
    <dbReference type="NCBI Taxonomy" id="1572762"/>
    <lineage>
        <taxon>Bacteria</taxon>
        <taxon>Bacillati</taxon>
        <taxon>Bacillota</taxon>
        <taxon>Bacilli</taxon>
        <taxon>Bacillales</taxon>
        <taxon>Paenibacillaceae</taxon>
        <taxon>Xylanibacillus</taxon>
    </lineage>
</organism>
<dbReference type="Proteomes" id="UP000677918">
    <property type="component" value="Unassembled WGS sequence"/>
</dbReference>
<dbReference type="AlphaFoldDB" id="A0A8J4M0M7"/>
<proteinExistence type="predicted"/>
<comment type="caution">
    <text evidence="1">The sequence shown here is derived from an EMBL/GenBank/DDBJ whole genome shotgun (WGS) entry which is preliminary data.</text>
</comment>
<evidence type="ECO:0000313" key="2">
    <source>
        <dbReference type="Proteomes" id="UP000677918"/>
    </source>
</evidence>
<evidence type="ECO:0000313" key="1">
    <source>
        <dbReference type="EMBL" id="GIQ67250.1"/>
    </source>
</evidence>
<gene>
    <name evidence="1" type="ORF">XYCOK13_00740</name>
</gene>
<dbReference type="Gene3D" id="3.40.50.720">
    <property type="entry name" value="NAD(P)-binding Rossmann-like Domain"/>
    <property type="match status" value="1"/>
</dbReference>
<protein>
    <submittedName>
        <fullName evidence="1">Hydroxyacid dehydrogenase</fullName>
    </submittedName>
</protein>
<name>A0A8J4M0M7_9BACL</name>
<dbReference type="EMBL" id="BOVK01000001">
    <property type="protein sequence ID" value="GIQ67250.1"/>
    <property type="molecule type" value="Genomic_DNA"/>
</dbReference>